<dbReference type="InterPro" id="IPR046700">
    <property type="entry name" value="DUF6570"/>
</dbReference>
<dbReference type="EMBL" id="RCHS01003178">
    <property type="protein sequence ID" value="RMX43604.1"/>
    <property type="molecule type" value="Genomic_DNA"/>
</dbReference>
<reference evidence="2 3" key="1">
    <citation type="journal article" date="2018" name="Sci. Rep.">
        <title>Comparative analysis of the Pocillopora damicornis genome highlights role of immune system in coral evolution.</title>
        <authorList>
            <person name="Cunning R."/>
            <person name="Bay R.A."/>
            <person name="Gillette P."/>
            <person name="Baker A.C."/>
            <person name="Traylor-Knowles N."/>
        </authorList>
    </citation>
    <scope>NUCLEOTIDE SEQUENCE [LARGE SCALE GENOMIC DNA]</scope>
    <source>
        <strain evidence="2">RSMAS</strain>
        <tissue evidence="2">Whole animal</tissue>
    </source>
</reference>
<proteinExistence type="predicted"/>
<dbReference type="AlphaFoldDB" id="A0A3M6TQR7"/>
<keyword evidence="3" id="KW-1185">Reference proteome</keyword>
<sequence>MYVDEILKELSLLEKLEQMLIAQRIVFEKIVVMYKGQQRKIKGAICNVPVECDQIYNKLPYPPDRSGIIILKLQRKLHSRGHVYFQAIQIKVHNPLYIDILVDINNIDSYLMALQNDADDNDTHQQATSNNATTDSDAALVYDARETDKLNGNEEEENDDSLNKYRAPVCETCLESIIPNYPVVDAQVKRSIRSPS</sequence>
<name>A0A3M6TQR7_POCDA</name>
<accession>A0A3M6TQR7</accession>
<dbReference type="Proteomes" id="UP000275408">
    <property type="component" value="Unassembled WGS sequence"/>
</dbReference>
<gene>
    <name evidence="2" type="ORF">pdam_00020603</name>
</gene>
<evidence type="ECO:0000313" key="2">
    <source>
        <dbReference type="EMBL" id="RMX43604.1"/>
    </source>
</evidence>
<comment type="caution">
    <text evidence="2">The sequence shown here is derived from an EMBL/GenBank/DDBJ whole genome shotgun (WGS) entry which is preliminary data.</text>
</comment>
<dbReference type="Pfam" id="PF20209">
    <property type="entry name" value="DUF6570"/>
    <property type="match status" value="1"/>
</dbReference>
<evidence type="ECO:0000259" key="1">
    <source>
        <dbReference type="Pfam" id="PF20209"/>
    </source>
</evidence>
<protein>
    <recommendedName>
        <fullName evidence="1">DUF6570 domain-containing protein</fullName>
    </recommendedName>
</protein>
<feature type="domain" description="DUF6570" evidence="1">
    <location>
        <begin position="1"/>
        <end position="107"/>
    </location>
</feature>
<evidence type="ECO:0000313" key="3">
    <source>
        <dbReference type="Proteomes" id="UP000275408"/>
    </source>
</evidence>
<organism evidence="2 3">
    <name type="scientific">Pocillopora damicornis</name>
    <name type="common">Cauliflower coral</name>
    <name type="synonym">Millepora damicornis</name>
    <dbReference type="NCBI Taxonomy" id="46731"/>
    <lineage>
        <taxon>Eukaryota</taxon>
        <taxon>Metazoa</taxon>
        <taxon>Cnidaria</taxon>
        <taxon>Anthozoa</taxon>
        <taxon>Hexacorallia</taxon>
        <taxon>Scleractinia</taxon>
        <taxon>Astrocoeniina</taxon>
        <taxon>Pocilloporidae</taxon>
        <taxon>Pocillopora</taxon>
    </lineage>
</organism>